<dbReference type="GO" id="GO:0046912">
    <property type="term" value="F:acyltransferase activity, acyl groups converted into alkyl on transfer"/>
    <property type="evidence" value="ECO:0007669"/>
    <property type="project" value="InterPro"/>
</dbReference>
<dbReference type="Pfam" id="PF00682">
    <property type="entry name" value="HMGL-like"/>
    <property type="match status" value="1"/>
</dbReference>
<proteinExistence type="inferred from homology"/>
<dbReference type="InterPro" id="IPR002034">
    <property type="entry name" value="AIPM/Hcit_synth_CS"/>
</dbReference>
<gene>
    <name evidence="4" type="primary">nifV</name>
    <name evidence="4" type="ordered locus">CA_C0261</name>
</gene>
<dbReference type="GO" id="GO:0019752">
    <property type="term" value="P:carboxylic acid metabolic process"/>
    <property type="evidence" value="ECO:0007669"/>
    <property type="project" value="InterPro"/>
</dbReference>
<reference evidence="4 5" key="1">
    <citation type="journal article" date="2001" name="J. Bacteriol.">
        <title>Genome sequence and comparative analysis of the solvent-producing bacterium Clostridium acetobutylicum.</title>
        <authorList>
            <person name="Nolling J."/>
            <person name="Breton G."/>
            <person name="Omelchenko M.V."/>
            <person name="Makarova K.S."/>
            <person name="Zeng Q."/>
            <person name="Gibson R."/>
            <person name="Lee H.M."/>
            <person name="Dubois J."/>
            <person name="Qiu D."/>
            <person name="Hitti J."/>
            <person name="Wolf Y.I."/>
            <person name="Tatusov R.L."/>
            <person name="Sabathe F."/>
            <person name="Doucette-Stamm L."/>
            <person name="Soucaille P."/>
            <person name="Daly M.J."/>
            <person name="Bennett G.N."/>
            <person name="Koonin E.V."/>
            <person name="Smith D.R."/>
        </authorList>
    </citation>
    <scope>NUCLEOTIDE SEQUENCE [LARGE SCALE GENOMIC DNA]</scope>
    <source>
        <strain evidence="5">ATCC 824 / DSM 792 / JCM 1419 / LMG 5710 / VKM B-1787</strain>
    </source>
</reference>
<dbReference type="PANTHER" id="PTHR42880:SF1">
    <property type="entry name" value="ISOPROPYLMALATE_HOMOCITRATE_CITRAMALATE SYNTHASE FAMILY PROTEIN"/>
    <property type="match status" value="1"/>
</dbReference>
<sequence length="265" mass="29651">MEVKLVDTTLRDGEQKAGIALGVKEKTEIAKLLDDMGIFQIEAGVAAMGGQEKKSIEEIVRLGLKSKISSFNRMKISDIQHSIDCKVDIIHISVPASNMQIKYNLKTSKEIVISNMKKCIYYALGKGYEVTIGLEDASRADIEFLVELCKEAYKEGIRRVRYADTVGILYPRKTFYNINRIIEEVPVEVEIHTHNDFGMAEVNSLSAAKAGANYIDTTIAGIGERAGNCDFVKFINIIGKTNLRIDDLKLKEKMIKNIMKLNILN</sequence>
<dbReference type="STRING" id="272562.CA_C0261"/>
<protein>
    <submittedName>
        <fullName evidence="4">Homocitrate synthase,alpha subunit nifV(NioA)</fullName>
    </submittedName>
</protein>
<dbReference type="Gene3D" id="3.20.20.70">
    <property type="entry name" value="Aldolase class I"/>
    <property type="match status" value="1"/>
</dbReference>
<dbReference type="RefSeq" id="WP_010963584.1">
    <property type="nucleotide sequence ID" value="NC_003030.1"/>
</dbReference>
<dbReference type="PROSITE" id="PS50991">
    <property type="entry name" value="PYR_CT"/>
    <property type="match status" value="1"/>
</dbReference>
<evidence type="ECO:0000313" key="5">
    <source>
        <dbReference type="Proteomes" id="UP000000814"/>
    </source>
</evidence>
<dbReference type="PATRIC" id="fig|272562.8.peg.446"/>
<dbReference type="EMBL" id="AE001437">
    <property type="protein sequence ID" value="AAK78242.1"/>
    <property type="molecule type" value="Genomic_DNA"/>
</dbReference>
<evidence type="ECO:0000256" key="2">
    <source>
        <dbReference type="RuleBase" id="RU003523"/>
    </source>
</evidence>
<organism evidence="4 5">
    <name type="scientific">Clostridium acetobutylicum (strain ATCC 824 / DSM 792 / JCM 1419 / IAM 19013 / LMG 5710 / NBRC 13948 / NRRL B-527 / VKM B-1787 / 2291 / W)</name>
    <dbReference type="NCBI Taxonomy" id="272562"/>
    <lineage>
        <taxon>Bacteria</taxon>
        <taxon>Bacillati</taxon>
        <taxon>Bacillota</taxon>
        <taxon>Clostridia</taxon>
        <taxon>Eubacteriales</taxon>
        <taxon>Clostridiaceae</taxon>
        <taxon>Clostridium</taxon>
    </lineage>
</organism>
<keyword evidence="5" id="KW-1185">Reference proteome</keyword>
<comment type="similarity">
    <text evidence="2">Belongs to the alpha-IPM synthase/homocitrate synthase family.</text>
</comment>
<dbReference type="AlphaFoldDB" id="Q97MD7"/>
<evidence type="ECO:0000259" key="3">
    <source>
        <dbReference type="PROSITE" id="PS50991"/>
    </source>
</evidence>
<dbReference type="KEGG" id="cac:CA_C0261"/>
<dbReference type="SUPFAM" id="SSF51569">
    <property type="entry name" value="Aldolase"/>
    <property type="match status" value="1"/>
</dbReference>
<dbReference type="Proteomes" id="UP000000814">
    <property type="component" value="Chromosome"/>
</dbReference>
<accession>Q97MD7</accession>
<dbReference type="eggNOG" id="COG0119">
    <property type="taxonomic scope" value="Bacteria"/>
</dbReference>
<keyword evidence="1 2" id="KW-0808">Transferase</keyword>
<dbReference type="PANTHER" id="PTHR42880">
    <property type="entry name" value="HOMOCITRATE SYNTHASE"/>
    <property type="match status" value="1"/>
</dbReference>
<feature type="domain" description="Pyruvate carboxyltransferase" evidence="3">
    <location>
        <begin position="3"/>
        <end position="254"/>
    </location>
</feature>
<evidence type="ECO:0000256" key="1">
    <source>
        <dbReference type="ARBA" id="ARBA00022679"/>
    </source>
</evidence>
<dbReference type="PIR" id="G96931">
    <property type="entry name" value="G96931"/>
</dbReference>
<dbReference type="InterPro" id="IPR000891">
    <property type="entry name" value="PYR_CT"/>
</dbReference>
<dbReference type="GeneID" id="44996757"/>
<dbReference type="PROSITE" id="PS00815">
    <property type="entry name" value="AIPM_HOMOCIT_SYNTH_1"/>
    <property type="match status" value="1"/>
</dbReference>
<dbReference type="InterPro" id="IPR013785">
    <property type="entry name" value="Aldolase_TIM"/>
</dbReference>
<dbReference type="HOGENOM" id="CLU_022158_4_1_9"/>
<name>Q97MD7_CLOAB</name>
<evidence type="ECO:0000313" key="4">
    <source>
        <dbReference type="EMBL" id="AAK78242.1"/>
    </source>
</evidence>
<dbReference type="OrthoDB" id="9804858at2"/>